<dbReference type="SMART" id="SM00645">
    <property type="entry name" value="Pept_C1"/>
    <property type="match status" value="1"/>
</dbReference>
<keyword evidence="6" id="KW-1015">Disulfide bond</keyword>
<dbReference type="InterPro" id="IPR039417">
    <property type="entry name" value="Peptidase_C1A_papain-like"/>
</dbReference>
<feature type="domain" description="Cathepsin propeptide inhibitor" evidence="9">
    <location>
        <begin position="24"/>
        <end position="84"/>
    </location>
</feature>
<evidence type="ECO:0000256" key="5">
    <source>
        <dbReference type="ARBA" id="ARBA00023145"/>
    </source>
</evidence>
<comment type="caution">
    <text evidence="10">The sequence shown here is derived from an EMBL/GenBank/DDBJ whole genome shotgun (WGS) entry which is preliminary data.</text>
</comment>
<dbReference type="Proteomes" id="UP001516400">
    <property type="component" value="Unassembled WGS sequence"/>
</dbReference>
<feature type="signal peptide" evidence="7">
    <location>
        <begin position="1"/>
        <end position="17"/>
    </location>
</feature>
<dbReference type="PROSITE" id="PS00139">
    <property type="entry name" value="THIOL_PROTEASE_CYS"/>
    <property type="match status" value="1"/>
</dbReference>
<evidence type="ECO:0000256" key="2">
    <source>
        <dbReference type="ARBA" id="ARBA00022670"/>
    </source>
</evidence>
<evidence type="ECO:0000256" key="4">
    <source>
        <dbReference type="ARBA" id="ARBA00022807"/>
    </source>
</evidence>
<gene>
    <name evidence="10" type="ORF">HHI36_014827</name>
</gene>
<dbReference type="InterPro" id="IPR013201">
    <property type="entry name" value="Prot_inhib_I29"/>
</dbReference>
<feature type="domain" description="Peptidase C1A papain C-terminal" evidence="8">
    <location>
        <begin position="111"/>
        <end position="256"/>
    </location>
</feature>
<accession>A0ABD2N4Z0</accession>
<dbReference type="InterPro" id="IPR025660">
    <property type="entry name" value="Pept_his_AS"/>
</dbReference>
<keyword evidence="5" id="KW-0865">Zymogen</keyword>
<dbReference type="GO" id="GO:0008234">
    <property type="term" value="F:cysteine-type peptidase activity"/>
    <property type="evidence" value="ECO:0007669"/>
    <property type="project" value="UniProtKB-KW"/>
</dbReference>
<evidence type="ECO:0000256" key="1">
    <source>
        <dbReference type="ARBA" id="ARBA00008455"/>
    </source>
</evidence>
<dbReference type="Pfam" id="PF00112">
    <property type="entry name" value="Peptidase_C1"/>
    <property type="match status" value="2"/>
</dbReference>
<evidence type="ECO:0000313" key="11">
    <source>
        <dbReference type="Proteomes" id="UP001516400"/>
    </source>
</evidence>
<organism evidence="10 11">
    <name type="scientific">Cryptolaemus montrouzieri</name>
    <dbReference type="NCBI Taxonomy" id="559131"/>
    <lineage>
        <taxon>Eukaryota</taxon>
        <taxon>Metazoa</taxon>
        <taxon>Ecdysozoa</taxon>
        <taxon>Arthropoda</taxon>
        <taxon>Hexapoda</taxon>
        <taxon>Insecta</taxon>
        <taxon>Pterygota</taxon>
        <taxon>Neoptera</taxon>
        <taxon>Endopterygota</taxon>
        <taxon>Coleoptera</taxon>
        <taxon>Polyphaga</taxon>
        <taxon>Cucujiformia</taxon>
        <taxon>Coccinelloidea</taxon>
        <taxon>Coccinellidae</taxon>
        <taxon>Scymninae</taxon>
        <taxon>Scymnini</taxon>
        <taxon>Cryptolaemus</taxon>
    </lineage>
</organism>
<dbReference type="PROSITE" id="PS00639">
    <property type="entry name" value="THIOL_PROTEASE_HIS"/>
    <property type="match status" value="1"/>
</dbReference>
<dbReference type="Pfam" id="PF08246">
    <property type="entry name" value="Inhibitor_I29"/>
    <property type="match status" value="1"/>
</dbReference>
<dbReference type="AlphaFoldDB" id="A0ABD2N4Z0"/>
<dbReference type="InterPro" id="IPR000169">
    <property type="entry name" value="Pept_cys_AS"/>
</dbReference>
<evidence type="ECO:0000259" key="9">
    <source>
        <dbReference type="SMART" id="SM00848"/>
    </source>
</evidence>
<dbReference type="PRINTS" id="PR00705">
    <property type="entry name" value="PAPAIN"/>
</dbReference>
<evidence type="ECO:0000256" key="3">
    <source>
        <dbReference type="ARBA" id="ARBA00022801"/>
    </source>
</evidence>
<dbReference type="InterPro" id="IPR038765">
    <property type="entry name" value="Papain-like_cys_pep_sf"/>
</dbReference>
<evidence type="ECO:0000256" key="7">
    <source>
        <dbReference type="SAM" id="SignalP"/>
    </source>
</evidence>
<dbReference type="SMART" id="SM00848">
    <property type="entry name" value="Inhibitor_I29"/>
    <property type="match status" value="1"/>
</dbReference>
<name>A0ABD2N4Z0_9CUCU</name>
<evidence type="ECO:0000259" key="8">
    <source>
        <dbReference type="SMART" id="SM00645"/>
    </source>
</evidence>
<dbReference type="EMBL" id="JABFTP020000062">
    <property type="protein sequence ID" value="KAL3273379.1"/>
    <property type="molecule type" value="Genomic_DNA"/>
</dbReference>
<sequence>MKTVALILIAISVSVQADDIQQEWREFQVKYGKRYRSSIEARKRFTIFQENLIEIEKHNALYEQGKVSYKEEINQFTDLTEKEFMQYVNIGPLNKPTLVGTLYNRTENFVAPASVDWRKEGVVTGVKDQGQCGGCWAFSAKEMRDVVVVLTSAFEYVQKKVIESERDYPFLERNRVCKADSSKVVTKISGYVNIPEGNEESLQNVIASVGPVSVAIDATNSLQRYNSEILNDRTCISYSLNHGVLAVGYGTEDDTE</sequence>
<dbReference type="InterPro" id="IPR013128">
    <property type="entry name" value="Peptidase_C1A"/>
</dbReference>
<dbReference type="PANTHER" id="PTHR12411">
    <property type="entry name" value="CYSTEINE PROTEASE FAMILY C1-RELATED"/>
    <property type="match status" value="1"/>
</dbReference>
<dbReference type="GO" id="GO:0006508">
    <property type="term" value="P:proteolysis"/>
    <property type="evidence" value="ECO:0007669"/>
    <property type="project" value="UniProtKB-KW"/>
</dbReference>
<dbReference type="SUPFAM" id="SSF54001">
    <property type="entry name" value="Cysteine proteinases"/>
    <property type="match status" value="1"/>
</dbReference>
<proteinExistence type="inferred from homology"/>
<keyword evidence="2" id="KW-0645">Protease</keyword>
<keyword evidence="3" id="KW-0378">Hydrolase</keyword>
<dbReference type="Gene3D" id="3.90.70.10">
    <property type="entry name" value="Cysteine proteinases"/>
    <property type="match status" value="2"/>
</dbReference>
<feature type="chain" id="PRO_5044803957" evidence="7">
    <location>
        <begin position="18"/>
        <end position="256"/>
    </location>
</feature>
<dbReference type="CDD" id="cd02248">
    <property type="entry name" value="Peptidase_C1A"/>
    <property type="match status" value="1"/>
</dbReference>
<evidence type="ECO:0000256" key="6">
    <source>
        <dbReference type="ARBA" id="ARBA00023157"/>
    </source>
</evidence>
<dbReference type="Gene3D" id="1.10.287.2250">
    <property type="match status" value="1"/>
</dbReference>
<reference evidence="10 11" key="1">
    <citation type="journal article" date="2021" name="BMC Biol.">
        <title>Horizontally acquired antibacterial genes associated with adaptive radiation of ladybird beetles.</title>
        <authorList>
            <person name="Li H.S."/>
            <person name="Tang X.F."/>
            <person name="Huang Y.H."/>
            <person name="Xu Z.Y."/>
            <person name="Chen M.L."/>
            <person name="Du X.Y."/>
            <person name="Qiu B.Y."/>
            <person name="Chen P.T."/>
            <person name="Zhang W."/>
            <person name="Slipinski A."/>
            <person name="Escalona H.E."/>
            <person name="Waterhouse R.M."/>
            <person name="Zwick A."/>
            <person name="Pang H."/>
        </authorList>
    </citation>
    <scope>NUCLEOTIDE SEQUENCE [LARGE SCALE GENOMIC DNA]</scope>
    <source>
        <strain evidence="10">SYSU2018</strain>
    </source>
</reference>
<dbReference type="InterPro" id="IPR000668">
    <property type="entry name" value="Peptidase_C1A_C"/>
</dbReference>
<protein>
    <submittedName>
        <fullName evidence="10">Uncharacterized protein</fullName>
    </submittedName>
</protein>
<comment type="similarity">
    <text evidence="1">Belongs to the peptidase C1 family.</text>
</comment>
<evidence type="ECO:0000313" key="10">
    <source>
        <dbReference type="EMBL" id="KAL3273379.1"/>
    </source>
</evidence>
<keyword evidence="7" id="KW-0732">Signal</keyword>
<keyword evidence="11" id="KW-1185">Reference proteome</keyword>
<keyword evidence="4" id="KW-0788">Thiol protease</keyword>